<proteinExistence type="predicted"/>
<name>A0AAE1I6Z0_9HYPO</name>
<protein>
    <submittedName>
        <fullName evidence="2">Uncharacterized protein</fullName>
    </submittedName>
</protein>
<evidence type="ECO:0000313" key="3">
    <source>
        <dbReference type="Proteomes" id="UP001273209"/>
    </source>
</evidence>
<comment type="caution">
    <text evidence="2">The sequence shown here is derived from an EMBL/GenBank/DDBJ whole genome shotgun (WGS) entry which is preliminary data.</text>
</comment>
<evidence type="ECO:0000256" key="1">
    <source>
        <dbReference type="SAM" id="MobiDB-lite"/>
    </source>
</evidence>
<sequence length="138" mass="14000">MASKEAGPAPGDRSGNAATAAIPSERRCVQSQTAQHSAAQQQHSTATATNNEDAAPGTGAIQNKAPALGPAVGSGGSQAPVMPCKRGKNACMLMLCSALDESQSLILDLAAVSPSRARGFGRREPGSRRWGEASVSQT</sequence>
<feature type="region of interest" description="Disordered" evidence="1">
    <location>
        <begin position="115"/>
        <end position="138"/>
    </location>
</feature>
<accession>A0AAE1I6Z0</accession>
<feature type="compositionally biased region" description="Basic and acidic residues" evidence="1">
    <location>
        <begin position="121"/>
        <end position="131"/>
    </location>
</feature>
<dbReference type="RefSeq" id="XP_062750613.1">
    <property type="nucleotide sequence ID" value="XM_062894489.1"/>
</dbReference>
<dbReference type="GeneID" id="87914393"/>
<feature type="compositionally biased region" description="Low complexity" evidence="1">
    <location>
        <begin position="30"/>
        <end position="49"/>
    </location>
</feature>
<dbReference type="Proteomes" id="UP001273209">
    <property type="component" value="Unassembled WGS sequence"/>
</dbReference>
<keyword evidence="3" id="KW-1185">Reference proteome</keyword>
<evidence type="ECO:0000313" key="2">
    <source>
        <dbReference type="EMBL" id="KAK4061163.1"/>
    </source>
</evidence>
<dbReference type="EMBL" id="JAWRVG010000073">
    <property type="protein sequence ID" value="KAK4061163.1"/>
    <property type="molecule type" value="Genomic_DNA"/>
</dbReference>
<reference evidence="2" key="1">
    <citation type="submission" date="2023-11" db="EMBL/GenBank/DDBJ databases">
        <title>The genome sequences of three competitors of mushroom-forming fungi.</title>
        <authorList>
            <person name="Beijen E."/>
            <person name="Ohm R.A."/>
        </authorList>
    </citation>
    <scope>NUCLEOTIDE SEQUENCE</scope>
    <source>
        <strain evidence="2">CBS 100526</strain>
    </source>
</reference>
<organism evidence="2 3">
    <name type="scientific">Trichoderma aggressivum f. europaeum</name>
    <dbReference type="NCBI Taxonomy" id="173218"/>
    <lineage>
        <taxon>Eukaryota</taxon>
        <taxon>Fungi</taxon>
        <taxon>Dikarya</taxon>
        <taxon>Ascomycota</taxon>
        <taxon>Pezizomycotina</taxon>
        <taxon>Sordariomycetes</taxon>
        <taxon>Hypocreomycetidae</taxon>
        <taxon>Hypocreales</taxon>
        <taxon>Hypocreaceae</taxon>
        <taxon>Trichoderma</taxon>
    </lineage>
</organism>
<gene>
    <name evidence="2" type="ORF">Triagg1_10419</name>
</gene>
<dbReference type="AlphaFoldDB" id="A0AAE1I6Z0"/>
<feature type="region of interest" description="Disordered" evidence="1">
    <location>
        <begin position="1"/>
        <end position="82"/>
    </location>
</feature>